<sequence>MEKEAKGKVNTVQIQYYQSPCGKLILGSFENKLCMCDWVVSEERRATIDKRIQKALNAQYAIENSEVITQTISQLDEYFSRQRTTFDIPLLLVGTEFQKSVWNELLNIPYGTTISYAQLSQRLDNPKAIRAVASSNGANSISILIPCHRVIGSDHKLTGYAGGLVAKKTLLELESNERRLL</sequence>
<dbReference type="Pfam" id="PF02870">
    <property type="entry name" value="Methyltransf_1N"/>
    <property type="match status" value="1"/>
</dbReference>
<dbReference type="GO" id="GO:0032259">
    <property type="term" value="P:methylation"/>
    <property type="evidence" value="ECO:0007669"/>
    <property type="project" value="UniProtKB-KW"/>
</dbReference>
<evidence type="ECO:0000313" key="16">
    <source>
        <dbReference type="Proteomes" id="UP000440614"/>
    </source>
</evidence>
<dbReference type="InterPro" id="IPR023546">
    <property type="entry name" value="MGMT"/>
</dbReference>
<organism evidence="14 15">
    <name type="scientific">Bacteroides thetaiotaomicron</name>
    <dbReference type="NCBI Taxonomy" id="818"/>
    <lineage>
        <taxon>Bacteria</taxon>
        <taxon>Pseudomonadati</taxon>
        <taxon>Bacteroidota</taxon>
        <taxon>Bacteroidia</taxon>
        <taxon>Bacteroidales</taxon>
        <taxon>Bacteroidaceae</taxon>
        <taxon>Bacteroides</taxon>
    </lineage>
</organism>
<reference evidence="14 15" key="1">
    <citation type="submission" date="2018-08" db="EMBL/GenBank/DDBJ databases">
        <title>A genome reference for cultivated species of the human gut microbiota.</title>
        <authorList>
            <person name="Zou Y."/>
            <person name="Xue W."/>
            <person name="Luo G."/>
        </authorList>
    </citation>
    <scope>NUCLEOTIDE SEQUENCE [LARGE SCALE GENOMIC DNA]</scope>
    <source>
        <strain evidence="14 15">AM30-26</strain>
    </source>
</reference>
<keyword evidence="4 9" id="KW-0489">Methyltransferase</keyword>
<evidence type="ECO:0000256" key="4">
    <source>
        <dbReference type="ARBA" id="ARBA00022603"/>
    </source>
</evidence>
<dbReference type="KEGG" id="btho:Btheta7330_01807"/>
<proteinExistence type="inferred from homology"/>
<protein>
    <recommendedName>
        <fullName evidence="9">Methylated-DNA--protein-cysteine methyltransferase</fullName>
        <ecNumber evidence="9">2.1.1.63</ecNumber>
    </recommendedName>
    <alternativeName>
        <fullName evidence="9">6-O-methylguanine-DNA methyltransferase</fullName>
        <shortName evidence="9">MGMT</shortName>
    </alternativeName>
    <alternativeName>
        <fullName evidence="9">O-6-methylguanine-DNA-alkyltransferase</fullName>
    </alternativeName>
</protein>
<evidence type="ECO:0000256" key="8">
    <source>
        <dbReference type="ARBA" id="ARBA00049348"/>
    </source>
</evidence>
<reference evidence="13" key="3">
    <citation type="submission" date="2022-10" db="EMBL/GenBank/DDBJ databases">
        <title>Human gut microbiome strain richness.</title>
        <authorList>
            <person name="Chen-Liaw A."/>
        </authorList>
    </citation>
    <scope>NUCLEOTIDE SEQUENCE</scope>
    <source>
        <strain evidence="13">1001283st1_A3_1001283B150304_161114</strain>
    </source>
</reference>
<keyword evidence="3 9" id="KW-0963">Cytoplasm</keyword>
<evidence type="ECO:0000256" key="1">
    <source>
        <dbReference type="ARBA" id="ARBA00001286"/>
    </source>
</evidence>
<feature type="domain" description="Methylguanine DNA methyltransferase ribonuclease-like" evidence="11">
    <location>
        <begin position="15"/>
        <end position="91"/>
    </location>
</feature>
<dbReference type="EC" id="2.1.1.63" evidence="9"/>
<reference evidence="12 16" key="2">
    <citation type="journal article" date="2019" name="Nat. Med.">
        <title>A library of human gut bacterial isolates paired with longitudinal multiomics data enables mechanistic microbiome research.</title>
        <authorList>
            <person name="Poyet M."/>
            <person name="Groussin M."/>
            <person name="Gibbons S.M."/>
            <person name="Avila-Pacheco J."/>
            <person name="Jiang X."/>
            <person name="Kearney S.M."/>
            <person name="Perrotta A.R."/>
            <person name="Berdy B."/>
            <person name="Zhao S."/>
            <person name="Lieberman T.D."/>
            <person name="Swanson P.K."/>
            <person name="Smith M."/>
            <person name="Roesemann S."/>
            <person name="Alexander J.E."/>
            <person name="Rich S.A."/>
            <person name="Livny J."/>
            <person name="Vlamakis H."/>
            <person name="Clish C."/>
            <person name="Bullock K."/>
            <person name="Deik A."/>
            <person name="Scott J."/>
            <person name="Pierce K.A."/>
            <person name="Xavier R.J."/>
            <person name="Alm E.J."/>
        </authorList>
    </citation>
    <scope>NUCLEOTIDE SEQUENCE [LARGE SCALE GENOMIC DNA]</scope>
    <source>
        <strain evidence="12 16">BIOML-A188</strain>
    </source>
</reference>
<dbReference type="Proteomes" id="UP000440614">
    <property type="component" value="Unassembled WGS sequence"/>
</dbReference>
<dbReference type="Gene3D" id="1.10.10.10">
    <property type="entry name" value="Winged helix-like DNA-binding domain superfamily/Winged helix DNA-binding domain"/>
    <property type="match status" value="1"/>
</dbReference>
<comment type="subcellular location">
    <subcellularLocation>
        <location evidence="9">Cytoplasm</location>
    </subcellularLocation>
</comment>
<dbReference type="GO" id="GO:0006307">
    <property type="term" value="P:DNA alkylation repair"/>
    <property type="evidence" value="ECO:0007669"/>
    <property type="project" value="UniProtKB-UniRule"/>
</dbReference>
<accession>A0A0P0F3T2</accession>
<dbReference type="SUPFAM" id="SSF53155">
    <property type="entry name" value="Methylated DNA-protein cysteine methyltransferase domain"/>
    <property type="match status" value="1"/>
</dbReference>
<evidence type="ECO:0000256" key="3">
    <source>
        <dbReference type="ARBA" id="ARBA00022490"/>
    </source>
</evidence>
<feature type="domain" description="Methylated-DNA-[protein]-cysteine S-methyltransferase DNA binding" evidence="10">
    <location>
        <begin position="96"/>
        <end position="175"/>
    </location>
</feature>
<feature type="active site" description="Nucleophile; methyl group acceptor" evidence="9">
    <location>
        <position position="147"/>
    </location>
</feature>
<dbReference type="InterPro" id="IPR001497">
    <property type="entry name" value="MethylDNA_cys_MeTrfase_AS"/>
</dbReference>
<comment type="miscellaneous">
    <text evidence="9">This enzyme catalyzes only one turnover and therefore is not strictly catalytic. According to one definition, an enzyme is a biocatalyst that acts repeatedly and over many reaction cycles.</text>
</comment>
<dbReference type="Proteomes" id="UP001217776">
    <property type="component" value="Unassembled WGS sequence"/>
</dbReference>
<keyword evidence="7 9" id="KW-0234">DNA repair</keyword>
<dbReference type="PROSITE" id="PS00374">
    <property type="entry name" value="MGMT"/>
    <property type="match status" value="1"/>
</dbReference>
<dbReference type="InterPro" id="IPR036631">
    <property type="entry name" value="MGMT_N_sf"/>
</dbReference>
<comment type="function">
    <text evidence="9">Involved in the cellular defense against the biological effects of O6-methylguanine (O6-MeG) and O4-methylthymine (O4-MeT) in DNA. Repairs the methylated nucleobase in DNA by stoichiometrically transferring the methyl group to a cysteine residue in the enzyme. This is a suicide reaction: the enzyme is irreversibly inactivated.</text>
</comment>
<name>A0A0P0F3T2_BACT4</name>
<comment type="caution">
    <text evidence="14">The sequence shown here is derived from an EMBL/GenBank/DDBJ whole genome shotgun (WGS) entry which is preliminary data.</text>
</comment>
<dbReference type="EMBL" id="JAQNVG010000007">
    <property type="protein sequence ID" value="MDC2235259.1"/>
    <property type="molecule type" value="Genomic_DNA"/>
</dbReference>
<accession>C6ISV9</accession>
<dbReference type="InterPro" id="IPR036217">
    <property type="entry name" value="MethylDNA_cys_MeTrfase_DNAb"/>
</dbReference>
<dbReference type="PANTHER" id="PTHR10815:SF5">
    <property type="entry name" value="METHYLATED-DNA--PROTEIN-CYSTEINE METHYLTRANSFERASE"/>
    <property type="match status" value="1"/>
</dbReference>
<evidence type="ECO:0000313" key="14">
    <source>
        <dbReference type="EMBL" id="RHD87896.1"/>
    </source>
</evidence>
<dbReference type="Pfam" id="PF01035">
    <property type="entry name" value="DNA_binding_1"/>
    <property type="match status" value="1"/>
</dbReference>
<evidence type="ECO:0000256" key="7">
    <source>
        <dbReference type="ARBA" id="ARBA00023204"/>
    </source>
</evidence>
<dbReference type="PANTHER" id="PTHR10815">
    <property type="entry name" value="METHYLATED-DNA--PROTEIN-CYSTEINE METHYLTRANSFERASE"/>
    <property type="match status" value="1"/>
</dbReference>
<comment type="catalytic activity">
    <reaction evidence="1 9">
        <text>a 4-O-methyl-thymidine in DNA + L-cysteinyl-[protein] = a thymidine in DNA + S-methyl-L-cysteinyl-[protein]</text>
        <dbReference type="Rhea" id="RHEA:53428"/>
        <dbReference type="Rhea" id="RHEA-COMP:10131"/>
        <dbReference type="Rhea" id="RHEA-COMP:10132"/>
        <dbReference type="Rhea" id="RHEA-COMP:13555"/>
        <dbReference type="Rhea" id="RHEA-COMP:13556"/>
        <dbReference type="ChEBI" id="CHEBI:29950"/>
        <dbReference type="ChEBI" id="CHEBI:82612"/>
        <dbReference type="ChEBI" id="CHEBI:137386"/>
        <dbReference type="ChEBI" id="CHEBI:137387"/>
        <dbReference type="EC" id="2.1.1.63"/>
    </reaction>
</comment>
<keyword evidence="5 9" id="KW-0808">Transferase</keyword>
<comment type="similarity">
    <text evidence="2 9">Belongs to the MGMT family.</text>
</comment>
<evidence type="ECO:0000256" key="5">
    <source>
        <dbReference type="ARBA" id="ARBA00022679"/>
    </source>
</evidence>
<comment type="catalytic activity">
    <reaction evidence="8 9">
        <text>a 6-O-methyl-2'-deoxyguanosine in DNA + L-cysteinyl-[protein] = S-methyl-L-cysteinyl-[protein] + a 2'-deoxyguanosine in DNA</text>
        <dbReference type="Rhea" id="RHEA:24000"/>
        <dbReference type="Rhea" id="RHEA-COMP:10131"/>
        <dbReference type="Rhea" id="RHEA-COMP:10132"/>
        <dbReference type="Rhea" id="RHEA-COMP:11367"/>
        <dbReference type="Rhea" id="RHEA-COMP:11368"/>
        <dbReference type="ChEBI" id="CHEBI:29950"/>
        <dbReference type="ChEBI" id="CHEBI:82612"/>
        <dbReference type="ChEBI" id="CHEBI:85445"/>
        <dbReference type="ChEBI" id="CHEBI:85448"/>
        <dbReference type="EC" id="2.1.1.63"/>
    </reaction>
</comment>
<keyword evidence="6 9" id="KW-0227">DNA damage</keyword>
<dbReference type="EMBL" id="WCSY01000010">
    <property type="protein sequence ID" value="KAB4312468.1"/>
    <property type="molecule type" value="Genomic_DNA"/>
</dbReference>
<dbReference type="GO" id="GO:0005737">
    <property type="term" value="C:cytoplasm"/>
    <property type="evidence" value="ECO:0007669"/>
    <property type="project" value="UniProtKB-SubCell"/>
</dbReference>
<gene>
    <name evidence="14" type="ORF">DW780_12550</name>
    <name evidence="12" type="ORF">GAO51_11315</name>
    <name evidence="13" type="ORF">PO127_05780</name>
</gene>
<dbReference type="GO" id="GO:0003908">
    <property type="term" value="F:methylated-DNA-[protein]-cysteine S-methyltransferase activity"/>
    <property type="evidence" value="ECO:0007669"/>
    <property type="project" value="UniProtKB-UniRule"/>
</dbReference>
<dbReference type="InterPro" id="IPR008332">
    <property type="entry name" value="MethylG_MeTrfase_N"/>
</dbReference>
<evidence type="ECO:0000256" key="2">
    <source>
        <dbReference type="ARBA" id="ARBA00008711"/>
    </source>
</evidence>
<dbReference type="FunFam" id="1.10.10.10:FF:000214">
    <property type="entry name" value="Methylated-DNA--protein-cysteine methyltransferase"/>
    <property type="match status" value="1"/>
</dbReference>
<dbReference type="Gene3D" id="3.30.160.70">
    <property type="entry name" value="Methylated DNA-protein cysteine methyltransferase domain"/>
    <property type="match status" value="1"/>
</dbReference>
<dbReference type="CDD" id="cd06445">
    <property type="entry name" value="ATase"/>
    <property type="match status" value="1"/>
</dbReference>
<evidence type="ECO:0000259" key="11">
    <source>
        <dbReference type="Pfam" id="PF02870"/>
    </source>
</evidence>
<dbReference type="RefSeq" id="WP_008764879.1">
    <property type="nucleotide sequence ID" value="NZ_BAABXH010000001.1"/>
</dbReference>
<evidence type="ECO:0000313" key="15">
    <source>
        <dbReference type="Proteomes" id="UP000284785"/>
    </source>
</evidence>
<dbReference type="AlphaFoldDB" id="A0A0P0F3T2"/>
<dbReference type="EMBL" id="QSJP01000010">
    <property type="protein sequence ID" value="RHD87896.1"/>
    <property type="molecule type" value="Genomic_DNA"/>
</dbReference>
<dbReference type="NCBIfam" id="TIGR00589">
    <property type="entry name" value="ogt"/>
    <property type="match status" value="1"/>
</dbReference>
<evidence type="ECO:0000256" key="9">
    <source>
        <dbReference type="HAMAP-Rule" id="MF_00772"/>
    </source>
</evidence>
<evidence type="ECO:0000313" key="12">
    <source>
        <dbReference type="EMBL" id="KAB4312468.1"/>
    </source>
</evidence>
<dbReference type="SUPFAM" id="SSF46767">
    <property type="entry name" value="Methylated DNA-protein cysteine methyltransferase, C-terminal domain"/>
    <property type="match status" value="1"/>
</dbReference>
<evidence type="ECO:0000256" key="6">
    <source>
        <dbReference type="ARBA" id="ARBA00022763"/>
    </source>
</evidence>
<dbReference type="InterPro" id="IPR036388">
    <property type="entry name" value="WH-like_DNA-bd_sf"/>
</dbReference>
<evidence type="ECO:0000313" key="13">
    <source>
        <dbReference type="EMBL" id="MDC2235259.1"/>
    </source>
</evidence>
<dbReference type="InterPro" id="IPR014048">
    <property type="entry name" value="MethylDNA_cys_MeTrfase_DNA-bd"/>
</dbReference>
<dbReference type="Proteomes" id="UP000284785">
    <property type="component" value="Unassembled WGS sequence"/>
</dbReference>
<evidence type="ECO:0000259" key="10">
    <source>
        <dbReference type="Pfam" id="PF01035"/>
    </source>
</evidence>
<dbReference type="HAMAP" id="MF_00772">
    <property type="entry name" value="OGT"/>
    <property type="match status" value="1"/>
</dbReference>